<proteinExistence type="predicted"/>
<evidence type="ECO:0000313" key="2">
    <source>
        <dbReference type="Proteomes" id="UP000828390"/>
    </source>
</evidence>
<sequence length="95" mass="10867">MANPFPLHLFNGGGDWFLSRPLPEIQAGNSVWPSDLKDVTDAYVDEHLQFVIQRFGVFPGLRPIQQDRLHVRVEEGQLCGNLRCLFLQVFLSMLN</sequence>
<reference evidence="1" key="1">
    <citation type="journal article" date="2019" name="bioRxiv">
        <title>The Genome of the Zebra Mussel, Dreissena polymorpha: A Resource for Invasive Species Research.</title>
        <authorList>
            <person name="McCartney M.A."/>
            <person name="Auch B."/>
            <person name="Kono T."/>
            <person name="Mallez S."/>
            <person name="Zhang Y."/>
            <person name="Obille A."/>
            <person name="Becker A."/>
            <person name="Abrahante J.E."/>
            <person name="Garbe J."/>
            <person name="Badalamenti J.P."/>
            <person name="Herman A."/>
            <person name="Mangelson H."/>
            <person name="Liachko I."/>
            <person name="Sullivan S."/>
            <person name="Sone E.D."/>
            <person name="Koren S."/>
            <person name="Silverstein K.A.T."/>
            <person name="Beckman K.B."/>
            <person name="Gohl D.M."/>
        </authorList>
    </citation>
    <scope>NUCLEOTIDE SEQUENCE</scope>
    <source>
        <strain evidence="1">Duluth1</strain>
        <tissue evidence="1">Whole animal</tissue>
    </source>
</reference>
<keyword evidence="2" id="KW-1185">Reference proteome</keyword>
<comment type="caution">
    <text evidence="1">The sequence shown here is derived from an EMBL/GenBank/DDBJ whole genome shotgun (WGS) entry which is preliminary data.</text>
</comment>
<accession>A0A9D3Z7T4</accession>
<dbReference type="EMBL" id="JAIWYP010000014">
    <property type="protein sequence ID" value="KAH3712210.1"/>
    <property type="molecule type" value="Genomic_DNA"/>
</dbReference>
<name>A0A9D3Z7T4_DREPO</name>
<evidence type="ECO:0000313" key="1">
    <source>
        <dbReference type="EMBL" id="KAH3712210.1"/>
    </source>
</evidence>
<reference evidence="1" key="2">
    <citation type="submission" date="2020-11" db="EMBL/GenBank/DDBJ databases">
        <authorList>
            <person name="McCartney M.A."/>
            <person name="Auch B."/>
            <person name="Kono T."/>
            <person name="Mallez S."/>
            <person name="Becker A."/>
            <person name="Gohl D.M."/>
            <person name="Silverstein K.A.T."/>
            <person name="Koren S."/>
            <person name="Bechman K.B."/>
            <person name="Herman A."/>
            <person name="Abrahante J.E."/>
            <person name="Garbe J."/>
        </authorList>
    </citation>
    <scope>NUCLEOTIDE SEQUENCE</scope>
    <source>
        <strain evidence="1">Duluth1</strain>
        <tissue evidence="1">Whole animal</tissue>
    </source>
</reference>
<gene>
    <name evidence="1" type="ORF">DPMN_071893</name>
</gene>
<protein>
    <submittedName>
        <fullName evidence="1">Uncharacterized protein</fullName>
    </submittedName>
</protein>
<dbReference type="AlphaFoldDB" id="A0A9D3Z7T4"/>
<organism evidence="1 2">
    <name type="scientific">Dreissena polymorpha</name>
    <name type="common">Zebra mussel</name>
    <name type="synonym">Mytilus polymorpha</name>
    <dbReference type="NCBI Taxonomy" id="45954"/>
    <lineage>
        <taxon>Eukaryota</taxon>
        <taxon>Metazoa</taxon>
        <taxon>Spiralia</taxon>
        <taxon>Lophotrochozoa</taxon>
        <taxon>Mollusca</taxon>
        <taxon>Bivalvia</taxon>
        <taxon>Autobranchia</taxon>
        <taxon>Heteroconchia</taxon>
        <taxon>Euheterodonta</taxon>
        <taxon>Imparidentia</taxon>
        <taxon>Neoheterodontei</taxon>
        <taxon>Myida</taxon>
        <taxon>Dreissenoidea</taxon>
        <taxon>Dreissenidae</taxon>
        <taxon>Dreissena</taxon>
    </lineage>
</organism>
<dbReference type="Proteomes" id="UP000828390">
    <property type="component" value="Unassembled WGS sequence"/>
</dbReference>